<sequence>MTVFQILEKIYLDKNTGNYEKIFILNNKPNDVNLTQYIKQIPRNKLSPFDNFYNNEQHCFYAFIDPRNNYSFLNQNDIDLLINILTDSGYKIEYNMMKLLKNNKKNDIFCFISK</sequence>
<accession>A0A6C0C5I9</accession>
<proteinExistence type="predicted"/>
<organism evidence="1">
    <name type="scientific">viral metagenome</name>
    <dbReference type="NCBI Taxonomy" id="1070528"/>
    <lineage>
        <taxon>unclassified sequences</taxon>
        <taxon>metagenomes</taxon>
        <taxon>organismal metagenomes</taxon>
    </lineage>
</organism>
<dbReference type="AlphaFoldDB" id="A0A6C0C5I9"/>
<protein>
    <submittedName>
        <fullName evidence="1">Uncharacterized protein</fullName>
    </submittedName>
</protein>
<name>A0A6C0C5I9_9ZZZZ</name>
<reference evidence="1" key="1">
    <citation type="journal article" date="2020" name="Nature">
        <title>Giant virus diversity and host interactions through global metagenomics.</title>
        <authorList>
            <person name="Schulz F."/>
            <person name="Roux S."/>
            <person name="Paez-Espino D."/>
            <person name="Jungbluth S."/>
            <person name="Walsh D.A."/>
            <person name="Denef V.J."/>
            <person name="McMahon K.D."/>
            <person name="Konstantinidis K.T."/>
            <person name="Eloe-Fadrosh E.A."/>
            <person name="Kyrpides N.C."/>
            <person name="Woyke T."/>
        </authorList>
    </citation>
    <scope>NUCLEOTIDE SEQUENCE</scope>
    <source>
        <strain evidence="1">GVMAG-M-3300020185-18</strain>
    </source>
</reference>
<evidence type="ECO:0000313" key="1">
    <source>
        <dbReference type="EMBL" id="QHS98918.1"/>
    </source>
</evidence>
<dbReference type="EMBL" id="MN739329">
    <property type="protein sequence ID" value="QHS98918.1"/>
    <property type="molecule type" value="Genomic_DNA"/>
</dbReference>